<sequence length="123" mass="13981">MPQTARRTHDENQGEVNDGEGYLRTLPRGETPIAMAAAILASFPQPQGAVFTERKRQSRELPSSETTLVLGLRRALPCSPSWRIFLRRLLAPLSHPQEEESRDGRPPLVHRRSPRIRRVLPSR</sequence>
<evidence type="ECO:0000256" key="1">
    <source>
        <dbReference type="SAM" id="MobiDB-lite"/>
    </source>
</evidence>
<evidence type="ECO:0000313" key="3">
    <source>
        <dbReference type="Proteomes" id="UP000287651"/>
    </source>
</evidence>
<comment type="caution">
    <text evidence="2">The sequence shown here is derived from an EMBL/GenBank/DDBJ whole genome shotgun (WGS) entry which is preliminary data.</text>
</comment>
<dbReference type="AlphaFoldDB" id="A0A426YGG4"/>
<protein>
    <submittedName>
        <fullName evidence="2">Uncharacterized protein</fullName>
    </submittedName>
</protein>
<gene>
    <name evidence="2" type="ORF">B296_00050573</name>
</gene>
<feature type="non-terminal residue" evidence="2">
    <location>
        <position position="123"/>
    </location>
</feature>
<organism evidence="2 3">
    <name type="scientific">Ensete ventricosum</name>
    <name type="common">Abyssinian banana</name>
    <name type="synonym">Musa ensete</name>
    <dbReference type="NCBI Taxonomy" id="4639"/>
    <lineage>
        <taxon>Eukaryota</taxon>
        <taxon>Viridiplantae</taxon>
        <taxon>Streptophyta</taxon>
        <taxon>Embryophyta</taxon>
        <taxon>Tracheophyta</taxon>
        <taxon>Spermatophyta</taxon>
        <taxon>Magnoliopsida</taxon>
        <taxon>Liliopsida</taxon>
        <taxon>Zingiberales</taxon>
        <taxon>Musaceae</taxon>
        <taxon>Ensete</taxon>
    </lineage>
</organism>
<accession>A0A426YGG4</accession>
<dbReference type="EMBL" id="AMZH03012534">
    <property type="protein sequence ID" value="RRT50854.1"/>
    <property type="molecule type" value="Genomic_DNA"/>
</dbReference>
<reference evidence="2 3" key="1">
    <citation type="journal article" date="2014" name="Agronomy (Basel)">
        <title>A Draft Genome Sequence for Ensete ventricosum, the Drought-Tolerant Tree Against Hunger.</title>
        <authorList>
            <person name="Harrison J."/>
            <person name="Moore K.A."/>
            <person name="Paszkiewicz K."/>
            <person name="Jones T."/>
            <person name="Grant M."/>
            <person name="Ambacheew D."/>
            <person name="Muzemil S."/>
            <person name="Studholme D.J."/>
        </authorList>
    </citation>
    <scope>NUCLEOTIDE SEQUENCE [LARGE SCALE GENOMIC DNA]</scope>
</reference>
<feature type="compositionally biased region" description="Basic residues" evidence="1">
    <location>
        <begin position="108"/>
        <end position="123"/>
    </location>
</feature>
<feature type="region of interest" description="Disordered" evidence="1">
    <location>
        <begin position="93"/>
        <end position="123"/>
    </location>
</feature>
<feature type="region of interest" description="Disordered" evidence="1">
    <location>
        <begin position="1"/>
        <end position="28"/>
    </location>
</feature>
<feature type="compositionally biased region" description="Basic and acidic residues" evidence="1">
    <location>
        <begin position="96"/>
        <end position="105"/>
    </location>
</feature>
<name>A0A426YGG4_ENSVE</name>
<evidence type="ECO:0000313" key="2">
    <source>
        <dbReference type="EMBL" id="RRT50854.1"/>
    </source>
</evidence>
<proteinExistence type="predicted"/>
<dbReference type="Proteomes" id="UP000287651">
    <property type="component" value="Unassembled WGS sequence"/>
</dbReference>